<organism evidence="1 2">
    <name type="scientific">Dentipellis fragilis</name>
    <dbReference type="NCBI Taxonomy" id="205917"/>
    <lineage>
        <taxon>Eukaryota</taxon>
        <taxon>Fungi</taxon>
        <taxon>Dikarya</taxon>
        <taxon>Basidiomycota</taxon>
        <taxon>Agaricomycotina</taxon>
        <taxon>Agaricomycetes</taxon>
        <taxon>Russulales</taxon>
        <taxon>Hericiaceae</taxon>
        <taxon>Dentipellis</taxon>
    </lineage>
</organism>
<evidence type="ECO:0000313" key="1">
    <source>
        <dbReference type="EMBL" id="TFY68488.1"/>
    </source>
</evidence>
<keyword evidence="2" id="KW-1185">Reference proteome</keyword>
<name>A0A4Y9Z3L4_9AGAM</name>
<proteinExistence type="predicted"/>
<sequence length="223" mass="24405">MFFSTDDGSAVDAIRNKCALISEDHSPHLMTDPAGSAFSHPGYPVAHTSDDSQLFHRRPHFIDTNEFRGLESFALSASPSRHAISPSARMASALLDEIPGALQSSKLTCGRVPSLHLSRLAAEPIQRRLREGDFSEGLPDLLSCQCKAPPGPEGNTTASVNTSILRAWRPLTSDQRLSLALSRRFRNSLRALLHLHGRIITNPEGASVHLYAYIRNKDVACRS</sequence>
<protein>
    <submittedName>
        <fullName evidence="1">Uncharacterized protein</fullName>
    </submittedName>
</protein>
<accession>A0A4Y9Z3L4</accession>
<dbReference type="EMBL" id="SEOQ01000160">
    <property type="protein sequence ID" value="TFY68488.1"/>
    <property type="molecule type" value="Genomic_DNA"/>
</dbReference>
<reference evidence="1 2" key="1">
    <citation type="submission" date="2019-02" db="EMBL/GenBank/DDBJ databases">
        <title>Genome sequencing of the rare red list fungi Dentipellis fragilis.</title>
        <authorList>
            <person name="Buettner E."/>
            <person name="Kellner H."/>
        </authorList>
    </citation>
    <scope>NUCLEOTIDE SEQUENCE [LARGE SCALE GENOMIC DNA]</scope>
    <source>
        <strain evidence="1 2">DSM 105465</strain>
    </source>
</reference>
<dbReference type="Proteomes" id="UP000298327">
    <property type="component" value="Unassembled WGS sequence"/>
</dbReference>
<dbReference type="AlphaFoldDB" id="A0A4Y9Z3L4"/>
<evidence type="ECO:0000313" key="2">
    <source>
        <dbReference type="Proteomes" id="UP000298327"/>
    </source>
</evidence>
<gene>
    <name evidence="1" type="ORF">EVG20_g3528</name>
</gene>
<comment type="caution">
    <text evidence="1">The sequence shown here is derived from an EMBL/GenBank/DDBJ whole genome shotgun (WGS) entry which is preliminary data.</text>
</comment>